<sequence>MLALIAIVAAAAPRISSSVCAQDLTDSEVRPTVRSDRQ</sequence>
<dbReference type="EMBL" id="CP012333">
    <property type="protein sequence ID" value="AKU99659.1"/>
    <property type="molecule type" value="Genomic_DNA"/>
</dbReference>
<gene>
    <name evidence="2" type="ORF">AKJ09_06323</name>
</gene>
<keyword evidence="1" id="KW-0732">Signal</keyword>
<reference evidence="2 3" key="1">
    <citation type="submission" date="2015-08" db="EMBL/GenBank/DDBJ databases">
        <authorList>
            <person name="Babu N.S."/>
            <person name="Beckwith C.J."/>
            <person name="Beseler K.G."/>
            <person name="Brison A."/>
            <person name="Carone J.V."/>
            <person name="Caskin T.P."/>
            <person name="Diamond M."/>
            <person name="Durham M.E."/>
            <person name="Foxe J.M."/>
            <person name="Go M."/>
            <person name="Henderson B.A."/>
            <person name="Jones I.B."/>
            <person name="McGettigan J.A."/>
            <person name="Micheletti S.J."/>
            <person name="Nasrallah M.E."/>
            <person name="Ortiz D."/>
            <person name="Piller C.R."/>
            <person name="Privatt S.R."/>
            <person name="Schneider S.L."/>
            <person name="Sharp S."/>
            <person name="Smith T.C."/>
            <person name="Stanton J.D."/>
            <person name="Ullery H.E."/>
            <person name="Wilson R.J."/>
            <person name="Serrano M.G."/>
            <person name="Buck G."/>
            <person name="Lee V."/>
            <person name="Wang Y."/>
            <person name="Carvalho R."/>
            <person name="Voegtly L."/>
            <person name="Shi R."/>
            <person name="Duckworth R."/>
            <person name="Johnson A."/>
            <person name="Loviza R."/>
            <person name="Walstead R."/>
            <person name="Shah Z."/>
            <person name="Kiflezghi M."/>
            <person name="Wade K."/>
            <person name="Ball S.L."/>
            <person name="Bradley K.W."/>
            <person name="Asai D.J."/>
            <person name="Bowman C.A."/>
            <person name="Russell D.A."/>
            <person name="Pope W.H."/>
            <person name="Jacobs-Sera D."/>
            <person name="Hendrix R.W."/>
            <person name="Hatfull G.F."/>
        </authorList>
    </citation>
    <scope>NUCLEOTIDE SEQUENCE [LARGE SCALE GENOMIC DNA]</scope>
    <source>
        <strain evidence="2 3">DSM 27648</strain>
    </source>
</reference>
<proteinExistence type="predicted"/>
<evidence type="ECO:0000256" key="1">
    <source>
        <dbReference type="SAM" id="SignalP"/>
    </source>
</evidence>
<name>A0A0K1Q2P6_9BACT</name>
<protein>
    <submittedName>
        <fullName evidence="2">Uncharacterized protein</fullName>
    </submittedName>
</protein>
<feature type="chain" id="PRO_5005467006" evidence="1">
    <location>
        <begin position="22"/>
        <end position="38"/>
    </location>
</feature>
<keyword evidence="3" id="KW-1185">Reference proteome</keyword>
<accession>A0A0K1Q2P6</accession>
<organism evidence="2 3">
    <name type="scientific">Labilithrix luteola</name>
    <dbReference type="NCBI Taxonomy" id="1391654"/>
    <lineage>
        <taxon>Bacteria</taxon>
        <taxon>Pseudomonadati</taxon>
        <taxon>Myxococcota</taxon>
        <taxon>Polyangia</taxon>
        <taxon>Polyangiales</taxon>
        <taxon>Labilitrichaceae</taxon>
        <taxon>Labilithrix</taxon>
    </lineage>
</organism>
<evidence type="ECO:0000313" key="2">
    <source>
        <dbReference type="EMBL" id="AKU99659.1"/>
    </source>
</evidence>
<dbReference type="AlphaFoldDB" id="A0A0K1Q2P6"/>
<dbReference type="KEGG" id="llu:AKJ09_06323"/>
<dbReference type="Proteomes" id="UP000064967">
    <property type="component" value="Chromosome"/>
</dbReference>
<evidence type="ECO:0000313" key="3">
    <source>
        <dbReference type="Proteomes" id="UP000064967"/>
    </source>
</evidence>
<feature type="signal peptide" evidence="1">
    <location>
        <begin position="1"/>
        <end position="21"/>
    </location>
</feature>